<comment type="caution">
    <text evidence="2">The sequence shown here is derived from an EMBL/GenBank/DDBJ whole genome shotgun (WGS) entry which is preliminary data.</text>
</comment>
<evidence type="ECO:0000256" key="1">
    <source>
        <dbReference type="SAM" id="MobiDB-lite"/>
    </source>
</evidence>
<organism evidence="2 3">
    <name type="scientific">Kribbella aluminosa</name>
    <dbReference type="NCBI Taxonomy" id="416017"/>
    <lineage>
        <taxon>Bacteria</taxon>
        <taxon>Bacillati</taxon>
        <taxon>Actinomycetota</taxon>
        <taxon>Actinomycetes</taxon>
        <taxon>Propionibacteriales</taxon>
        <taxon>Kribbellaceae</taxon>
        <taxon>Kribbella</taxon>
    </lineage>
</organism>
<evidence type="ECO:0000313" key="3">
    <source>
        <dbReference type="Proteomes" id="UP000755585"/>
    </source>
</evidence>
<evidence type="ECO:0000313" key="2">
    <source>
        <dbReference type="EMBL" id="MBP2351374.1"/>
    </source>
</evidence>
<protein>
    <submittedName>
        <fullName evidence="2">Uncharacterized protein</fullName>
    </submittedName>
</protein>
<dbReference type="Proteomes" id="UP000755585">
    <property type="component" value="Unassembled WGS sequence"/>
</dbReference>
<sequence>MHGTAKSGQLQFVSTSPAPGSRSSPVARTSSTTSGGSSPSSSAATRPICADTTSSTASHSAAENARIRTVTWYGVTRLPCTIASTSPGLTVSSSTLPRRA</sequence>
<gene>
    <name evidence="2" type="ORF">JOF29_002457</name>
</gene>
<keyword evidence="3" id="KW-1185">Reference proteome</keyword>
<accession>A0ABS4UID5</accession>
<dbReference type="EMBL" id="JAGINT010000001">
    <property type="protein sequence ID" value="MBP2351374.1"/>
    <property type="molecule type" value="Genomic_DNA"/>
</dbReference>
<feature type="compositionally biased region" description="Low complexity" evidence="1">
    <location>
        <begin position="28"/>
        <end position="62"/>
    </location>
</feature>
<feature type="compositionally biased region" description="Polar residues" evidence="1">
    <location>
        <begin position="1"/>
        <end position="27"/>
    </location>
</feature>
<feature type="region of interest" description="Disordered" evidence="1">
    <location>
        <begin position="1"/>
        <end position="63"/>
    </location>
</feature>
<reference evidence="2 3" key="1">
    <citation type="submission" date="2021-03" db="EMBL/GenBank/DDBJ databases">
        <title>Sequencing the genomes of 1000 actinobacteria strains.</title>
        <authorList>
            <person name="Klenk H.-P."/>
        </authorList>
    </citation>
    <scope>NUCLEOTIDE SEQUENCE [LARGE SCALE GENOMIC DNA]</scope>
    <source>
        <strain evidence="2 3">DSM 18824</strain>
    </source>
</reference>
<name>A0ABS4UID5_9ACTN</name>
<proteinExistence type="predicted"/>